<evidence type="ECO:0000313" key="4">
    <source>
        <dbReference type="Proteomes" id="UP000663870"/>
    </source>
</evidence>
<sequence length="299" mass="33837">MVSRTLFVDTKVVLFDVFTYQDDDFYNLISQLAGPDEAALLKIQGIRTVNAFLRIPNIFDVFNINVKEVNDIKTKTCFILENNNYIVKSGIKDSIEYLRDLFGRKQGELLKNTNRKRRTISNVSSNTTATPNNSLQTITDTIQFSTTTTSTIEAIDHRSFIIQSIDEWCLKHADEIGISDLKFVEGTDYVVTLSSGFAHIRCACRGSARLPKQGKNFRLSNFYRHLKGRRCSMLKAKQQMHNINSNPSNNVSIDEETSSQRTTTENIPILSSDSTTLTGSKRRSSLSDINGSRKKQQKN</sequence>
<comment type="caution">
    <text evidence="3">The sequence shown here is derived from an EMBL/GenBank/DDBJ whole genome shotgun (WGS) entry which is preliminary data.</text>
</comment>
<keyword evidence="4" id="KW-1185">Reference proteome</keyword>
<accession>A0A815UGN3</accession>
<evidence type="ECO:0000256" key="1">
    <source>
        <dbReference type="SAM" id="MobiDB-lite"/>
    </source>
</evidence>
<dbReference type="EMBL" id="CAJNOL010002643">
    <property type="protein sequence ID" value="CAF1518809.1"/>
    <property type="molecule type" value="Genomic_DNA"/>
</dbReference>
<feature type="compositionally biased region" description="Low complexity" evidence="1">
    <location>
        <begin position="242"/>
        <end position="252"/>
    </location>
</feature>
<proteinExistence type="predicted"/>
<name>A0A815UGN3_9BILA</name>
<dbReference type="AlphaFoldDB" id="A0A815UGN3"/>
<feature type="compositionally biased region" description="Polar residues" evidence="1">
    <location>
        <begin position="259"/>
        <end position="279"/>
    </location>
</feature>
<organism evidence="3 4">
    <name type="scientific">Rotaria sordida</name>
    <dbReference type="NCBI Taxonomy" id="392033"/>
    <lineage>
        <taxon>Eukaryota</taxon>
        <taxon>Metazoa</taxon>
        <taxon>Spiralia</taxon>
        <taxon>Gnathifera</taxon>
        <taxon>Rotifera</taxon>
        <taxon>Eurotatoria</taxon>
        <taxon>Bdelloidea</taxon>
        <taxon>Philodinida</taxon>
        <taxon>Philodinidae</taxon>
        <taxon>Rotaria</taxon>
    </lineage>
</organism>
<evidence type="ECO:0000313" key="3">
    <source>
        <dbReference type="EMBL" id="CAF1518809.1"/>
    </source>
</evidence>
<protein>
    <submittedName>
        <fullName evidence="3">Uncharacterized protein</fullName>
    </submittedName>
</protein>
<evidence type="ECO:0000313" key="2">
    <source>
        <dbReference type="EMBL" id="CAF1236621.1"/>
    </source>
</evidence>
<feature type="region of interest" description="Disordered" evidence="1">
    <location>
        <begin position="242"/>
        <end position="299"/>
    </location>
</feature>
<dbReference type="EMBL" id="CAJNOH010001630">
    <property type="protein sequence ID" value="CAF1236621.1"/>
    <property type="molecule type" value="Genomic_DNA"/>
</dbReference>
<gene>
    <name evidence="3" type="ORF">JXQ802_LOCUS41447</name>
    <name evidence="2" type="ORF">PYM288_LOCUS26658</name>
</gene>
<reference evidence="3" key="1">
    <citation type="submission" date="2021-02" db="EMBL/GenBank/DDBJ databases">
        <authorList>
            <person name="Nowell W R."/>
        </authorList>
    </citation>
    <scope>NUCLEOTIDE SEQUENCE</scope>
</reference>
<dbReference type="Proteomes" id="UP000663870">
    <property type="component" value="Unassembled WGS sequence"/>
</dbReference>
<dbReference type="Proteomes" id="UP000663854">
    <property type="component" value="Unassembled WGS sequence"/>
</dbReference>